<name>A0A5N5W4A3_STRMB</name>
<dbReference type="GO" id="GO:0003690">
    <property type="term" value="F:double-stranded DNA binding"/>
    <property type="evidence" value="ECO:0007669"/>
    <property type="project" value="UniProtKB-UniRule"/>
</dbReference>
<proteinExistence type="inferred from homology"/>
<keyword evidence="3" id="KW-0234">DNA repair</keyword>
<evidence type="ECO:0000256" key="2">
    <source>
        <dbReference type="ARBA" id="ARBA00023172"/>
    </source>
</evidence>
<dbReference type="NCBIfam" id="TIGR02772">
    <property type="entry name" value="Ku_bact"/>
    <property type="match status" value="1"/>
</dbReference>
<evidence type="ECO:0000259" key="5">
    <source>
        <dbReference type="SMART" id="SM00559"/>
    </source>
</evidence>
<dbReference type="EMBL" id="VOKX01000098">
    <property type="protein sequence ID" value="KAB7837000.1"/>
    <property type="molecule type" value="Genomic_DNA"/>
</dbReference>
<dbReference type="OrthoDB" id="9795084at2"/>
<dbReference type="Gene3D" id="2.40.290.10">
    <property type="match status" value="1"/>
</dbReference>
<comment type="similarity">
    <text evidence="3">Belongs to the prokaryotic Ku family.</text>
</comment>
<dbReference type="PANTHER" id="PTHR41251:SF1">
    <property type="entry name" value="NON-HOMOLOGOUS END JOINING PROTEIN KU"/>
    <property type="match status" value="1"/>
</dbReference>
<evidence type="ECO:0000256" key="1">
    <source>
        <dbReference type="ARBA" id="ARBA00023125"/>
    </source>
</evidence>
<evidence type="ECO:0000313" key="6">
    <source>
        <dbReference type="EMBL" id="KAB7837000.1"/>
    </source>
</evidence>
<organism evidence="6 7">
    <name type="scientific">Streptomyces mobaraensis</name>
    <name type="common">Streptoverticillium mobaraense</name>
    <dbReference type="NCBI Taxonomy" id="35621"/>
    <lineage>
        <taxon>Bacteria</taxon>
        <taxon>Bacillati</taxon>
        <taxon>Actinomycetota</taxon>
        <taxon>Actinomycetes</taxon>
        <taxon>Kitasatosporales</taxon>
        <taxon>Streptomycetaceae</taxon>
        <taxon>Streptomyces</taxon>
    </lineage>
</organism>
<gene>
    <name evidence="3" type="primary">ku</name>
    <name evidence="6" type="ORF">FRZ00_24065</name>
</gene>
<dbReference type="PIRSF" id="PIRSF006493">
    <property type="entry name" value="Prok_Ku"/>
    <property type="match status" value="1"/>
</dbReference>
<dbReference type="Proteomes" id="UP000327000">
    <property type="component" value="Unassembled WGS sequence"/>
</dbReference>
<comment type="function">
    <text evidence="3">With LigD forms a non-homologous end joining (NHEJ) DNA repair enzyme, which repairs dsDNA breaks with reduced fidelity. Binds linear dsDNA with 5'- and 3'- overhangs but not closed circular dsDNA nor ssDNA. Recruits and stimulates the ligase activity of LigD.</text>
</comment>
<comment type="caution">
    <text evidence="6">The sequence shown here is derived from an EMBL/GenBank/DDBJ whole genome shotgun (WGS) entry which is preliminary data.</text>
</comment>
<dbReference type="InterPro" id="IPR016194">
    <property type="entry name" value="SPOC-like_C_dom_sf"/>
</dbReference>
<keyword evidence="7" id="KW-1185">Reference proteome</keyword>
<reference evidence="6 7" key="1">
    <citation type="journal article" date="2019" name="Microb. Cell Fact.">
        <title>Exploring novel herbicidin analogues by transcriptional regulator overexpression and MS/MS molecular networking.</title>
        <authorList>
            <person name="Shi Y."/>
            <person name="Gu R."/>
            <person name="Li Y."/>
            <person name="Wang X."/>
            <person name="Ren W."/>
            <person name="Li X."/>
            <person name="Wang L."/>
            <person name="Xie Y."/>
            <person name="Hong B."/>
        </authorList>
    </citation>
    <scope>NUCLEOTIDE SEQUENCE [LARGE SCALE GENOMIC DNA]</scope>
    <source>
        <strain evidence="6 7">US-43</strain>
    </source>
</reference>
<dbReference type="InterPro" id="IPR009187">
    <property type="entry name" value="Prok_Ku"/>
</dbReference>
<protein>
    <recommendedName>
        <fullName evidence="3">Non-homologous end joining protein Ku</fullName>
    </recommendedName>
</protein>
<dbReference type="SMART" id="SM00559">
    <property type="entry name" value="Ku78"/>
    <property type="match status" value="1"/>
</dbReference>
<comment type="subunit">
    <text evidence="3">Homodimer. Interacts with LigD.</text>
</comment>
<keyword evidence="1 3" id="KW-0238">DNA-binding</keyword>
<dbReference type="SUPFAM" id="SSF100939">
    <property type="entry name" value="SPOC domain-like"/>
    <property type="match status" value="1"/>
</dbReference>
<feature type="compositionally biased region" description="Basic residues" evidence="4">
    <location>
        <begin position="291"/>
        <end position="300"/>
    </location>
</feature>
<dbReference type="GO" id="GO:0006310">
    <property type="term" value="P:DNA recombination"/>
    <property type="evidence" value="ECO:0007669"/>
    <property type="project" value="UniProtKB-KW"/>
</dbReference>
<evidence type="ECO:0000313" key="7">
    <source>
        <dbReference type="Proteomes" id="UP000327000"/>
    </source>
</evidence>
<dbReference type="FunFam" id="2.40.290.10:FF:000004">
    <property type="entry name" value="Non-homologous end joining protein Ku"/>
    <property type="match status" value="1"/>
</dbReference>
<sequence>MAHAVWSGALTFGLVALPVQMFSATESHTIRFNQLQRGTSDRVRNKRVNERTGEEVPLTEIVKGYDMGDDYVVVEPGELEEIAPGRSKSLEISGFVDLDTIDPIYFDKTYYLGPKSKEYAKVYALLHEALSRSNRVGIATFVMRNREYLVAVKAEGDILTLHTLHWADEIRDPRTEIGTLPERAKVAERELATAVQLVEALSVDWDPETYHDTYQEKVLELVQAKRAGGTVEKSEPAPRSTNVIDLMGALQASIEKAKSGGGEAAEAAEGAEEGELRPPVQLKDAAEKRRTRQAAKKGAKKPATAELEGLSKTELYQRATDAGIPGRSSMSREELVKALASHAAEPSGGRRKKRVS</sequence>
<dbReference type="InterPro" id="IPR006164">
    <property type="entry name" value="DNA_bd_Ku70/Ku80"/>
</dbReference>
<evidence type="ECO:0000256" key="4">
    <source>
        <dbReference type="SAM" id="MobiDB-lite"/>
    </source>
</evidence>
<feature type="region of interest" description="Disordered" evidence="4">
    <location>
        <begin position="291"/>
        <end position="356"/>
    </location>
</feature>
<keyword evidence="3" id="KW-0227">DNA damage</keyword>
<feature type="region of interest" description="Disordered" evidence="4">
    <location>
        <begin position="257"/>
        <end position="276"/>
    </location>
</feature>
<dbReference type="GO" id="GO:0006303">
    <property type="term" value="P:double-strand break repair via nonhomologous end joining"/>
    <property type="evidence" value="ECO:0007669"/>
    <property type="project" value="UniProtKB-UniRule"/>
</dbReference>
<dbReference type="PANTHER" id="PTHR41251">
    <property type="entry name" value="NON-HOMOLOGOUS END JOINING PROTEIN KU"/>
    <property type="match status" value="1"/>
</dbReference>
<dbReference type="HAMAP" id="MF_01875">
    <property type="entry name" value="Prokaryotic_Ku"/>
    <property type="match status" value="1"/>
</dbReference>
<accession>A0A5N5W4A3</accession>
<keyword evidence="2 3" id="KW-0233">DNA recombination</keyword>
<dbReference type="AlphaFoldDB" id="A0A5N5W4A3"/>
<dbReference type="Pfam" id="PF02735">
    <property type="entry name" value="Ku"/>
    <property type="match status" value="1"/>
</dbReference>
<evidence type="ECO:0000256" key="3">
    <source>
        <dbReference type="HAMAP-Rule" id="MF_01875"/>
    </source>
</evidence>
<dbReference type="CDD" id="cd00789">
    <property type="entry name" value="KU_like"/>
    <property type="match status" value="1"/>
</dbReference>
<feature type="domain" description="Ku" evidence="5">
    <location>
        <begin position="53"/>
        <end position="182"/>
    </location>
</feature>